<comment type="similarity">
    <text evidence="2">Belongs to the major facilitator superfamily. TCR/Tet family.</text>
</comment>
<accession>A0A2J6QKU9</accession>
<feature type="transmembrane region" description="Helical" evidence="7">
    <location>
        <begin position="60"/>
        <end position="85"/>
    </location>
</feature>
<feature type="transmembrane region" description="Helical" evidence="7">
    <location>
        <begin position="426"/>
        <end position="445"/>
    </location>
</feature>
<dbReference type="SUPFAM" id="SSF103473">
    <property type="entry name" value="MFS general substrate transporter"/>
    <property type="match status" value="1"/>
</dbReference>
<dbReference type="Gene3D" id="1.20.1720.10">
    <property type="entry name" value="Multidrug resistance protein D"/>
    <property type="match status" value="1"/>
</dbReference>
<feature type="transmembrane region" description="Helical" evidence="7">
    <location>
        <begin position="289"/>
        <end position="308"/>
    </location>
</feature>
<proteinExistence type="inferred from homology"/>
<dbReference type="PANTHER" id="PTHR23501">
    <property type="entry name" value="MAJOR FACILITATOR SUPERFAMILY"/>
    <property type="match status" value="1"/>
</dbReference>
<feature type="transmembrane region" description="Helical" evidence="7">
    <location>
        <begin position="368"/>
        <end position="387"/>
    </location>
</feature>
<dbReference type="FunFam" id="1.20.1250.20:FF:000196">
    <property type="entry name" value="MFS toxin efflux pump (AflT)"/>
    <property type="match status" value="1"/>
</dbReference>
<evidence type="ECO:0000256" key="5">
    <source>
        <dbReference type="ARBA" id="ARBA00023136"/>
    </source>
</evidence>
<keyword evidence="3 7" id="KW-0812">Transmembrane</keyword>
<dbReference type="GO" id="GO:0005886">
    <property type="term" value="C:plasma membrane"/>
    <property type="evidence" value="ECO:0007669"/>
    <property type="project" value="TreeGrafter"/>
</dbReference>
<keyword evidence="4 7" id="KW-1133">Transmembrane helix</keyword>
<name>A0A2J6QKU9_9HELO</name>
<feature type="region of interest" description="Disordered" evidence="6">
    <location>
        <begin position="1"/>
        <end position="45"/>
    </location>
</feature>
<dbReference type="Pfam" id="PF07690">
    <property type="entry name" value="MFS_1"/>
    <property type="match status" value="1"/>
</dbReference>
<evidence type="ECO:0000313" key="10">
    <source>
        <dbReference type="Proteomes" id="UP000235672"/>
    </source>
</evidence>
<feature type="transmembrane region" description="Helical" evidence="7">
    <location>
        <begin position="258"/>
        <end position="277"/>
    </location>
</feature>
<keyword evidence="10" id="KW-1185">Reference proteome</keyword>
<dbReference type="OrthoDB" id="10021397at2759"/>
<feature type="transmembrane region" description="Helical" evidence="7">
    <location>
        <begin position="394"/>
        <end position="414"/>
    </location>
</feature>
<dbReference type="PANTHER" id="PTHR23501:SF193">
    <property type="entry name" value="MULTIDRUG TRANSPORTER, PUTATIVE (AFU_ORTHOLOGUE AFUA_8G00940)-RELATED"/>
    <property type="match status" value="1"/>
</dbReference>
<feature type="transmembrane region" description="Helical" evidence="7">
    <location>
        <begin position="218"/>
        <end position="237"/>
    </location>
</feature>
<feature type="transmembrane region" description="Helical" evidence="7">
    <location>
        <begin position="153"/>
        <end position="177"/>
    </location>
</feature>
<feature type="domain" description="Major facilitator superfamily (MFS) profile" evidence="8">
    <location>
        <begin position="63"/>
        <end position="554"/>
    </location>
</feature>
<evidence type="ECO:0000259" key="8">
    <source>
        <dbReference type="PROSITE" id="PS50850"/>
    </source>
</evidence>
<dbReference type="Gene3D" id="1.20.1250.20">
    <property type="entry name" value="MFS general substrate transporter like domains"/>
    <property type="match status" value="1"/>
</dbReference>
<dbReference type="EMBL" id="KZ613467">
    <property type="protein sequence ID" value="PMD26893.1"/>
    <property type="molecule type" value="Genomic_DNA"/>
</dbReference>
<dbReference type="PRINTS" id="PR01036">
    <property type="entry name" value="TCRTETB"/>
</dbReference>
<feature type="transmembrane region" description="Helical" evidence="7">
    <location>
        <begin position="127"/>
        <end position="147"/>
    </location>
</feature>
<dbReference type="Proteomes" id="UP000235672">
    <property type="component" value="Unassembled WGS sequence"/>
</dbReference>
<evidence type="ECO:0000256" key="3">
    <source>
        <dbReference type="ARBA" id="ARBA00022692"/>
    </source>
</evidence>
<comment type="subcellular location">
    <subcellularLocation>
        <location evidence="1">Membrane</location>
        <topology evidence="1">Multi-pass membrane protein</topology>
    </subcellularLocation>
</comment>
<feature type="compositionally biased region" description="Basic and acidic residues" evidence="6">
    <location>
        <begin position="19"/>
        <end position="40"/>
    </location>
</feature>
<organism evidence="9 10">
    <name type="scientific">Hyaloscypha hepaticicola</name>
    <dbReference type="NCBI Taxonomy" id="2082293"/>
    <lineage>
        <taxon>Eukaryota</taxon>
        <taxon>Fungi</taxon>
        <taxon>Dikarya</taxon>
        <taxon>Ascomycota</taxon>
        <taxon>Pezizomycotina</taxon>
        <taxon>Leotiomycetes</taxon>
        <taxon>Helotiales</taxon>
        <taxon>Hyaloscyphaceae</taxon>
        <taxon>Hyaloscypha</taxon>
    </lineage>
</organism>
<evidence type="ECO:0000256" key="2">
    <source>
        <dbReference type="ARBA" id="ARBA00007520"/>
    </source>
</evidence>
<evidence type="ECO:0000313" key="9">
    <source>
        <dbReference type="EMBL" id="PMD26893.1"/>
    </source>
</evidence>
<dbReference type="InterPro" id="IPR036259">
    <property type="entry name" value="MFS_trans_sf"/>
</dbReference>
<evidence type="ECO:0000256" key="6">
    <source>
        <dbReference type="SAM" id="MobiDB-lite"/>
    </source>
</evidence>
<feature type="transmembrane region" description="Helical" evidence="7">
    <location>
        <begin position="532"/>
        <end position="551"/>
    </location>
</feature>
<feature type="transmembrane region" description="Helical" evidence="7">
    <location>
        <begin position="457"/>
        <end position="480"/>
    </location>
</feature>
<dbReference type="CDD" id="cd17502">
    <property type="entry name" value="MFS_Azr1_MDR_like"/>
    <property type="match status" value="1"/>
</dbReference>
<dbReference type="PROSITE" id="PS50850">
    <property type="entry name" value="MFS"/>
    <property type="match status" value="1"/>
</dbReference>
<evidence type="ECO:0000256" key="1">
    <source>
        <dbReference type="ARBA" id="ARBA00004141"/>
    </source>
</evidence>
<gene>
    <name evidence="9" type="ORF">NA56DRAFT_563238</name>
</gene>
<evidence type="ECO:0000256" key="4">
    <source>
        <dbReference type="ARBA" id="ARBA00022989"/>
    </source>
</evidence>
<feature type="transmembrane region" description="Helical" evidence="7">
    <location>
        <begin position="328"/>
        <end position="348"/>
    </location>
</feature>
<dbReference type="InterPro" id="IPR011701">
    <property type="entry name" value="MFS"/>
</dbReference>
<dbReference type="FunFam" id="1.20.1720.10:FF:000012">
    <property type="entry name" value="MFS toxin efflux pump (AflT)"/>
    <property type="match status" value="1"/>
</dbReference>
<dbReference type="AlphaFoldDB" id="A0A2J6QKU9"/>
<dbReference type="GO" id="GO:0022857">
    <property type="term" value="F:transmembrane transporter activity"/>
    <property type="evidence" value="ECO:0007669"/>
    <property type="project" value="InterPro"/>
</dbReference>
<protein>
    <submittedName>
        <fullName evidence="9">Efflux pump</fullName>
    </submittedName>
</protein>
<reference evidence="9 10" key="1">
    <citation type="submission" date="2016-05" db="EMBL/GenBank/DDBJ databases">
        <title>A degradative enzymes factory behind the ericoid mycorrhizal symbiosis.</title>
        <authorList>
            <consortium name="DOE Joint Genome Institute"/>
            <person name="Martino E."/>
            <person name="Morin E."/>
            <person name="Grelet G."/>
            <person name="Kuo A."/>
            <person name="Kohler A."/>
            <person name="Daghino S."/>
            <person name="Barry K."/>
            <person name="Choi C."/>
            <person name="Cichocki N."/>
            <person name="Clum A."/>
            <person name="Copeland A."/>
            <person name="Hainaut M."/>
            <person name="Haridas S."/>
            <person name="Labutti K."/>
            <person name="Lindquist E."/>
            <person name="Lipzen A."/>
            <person name="Khouja H.-R."/>
            <person name="Murat C."/>
            <person name="Ohm R."/>
            <person name="Olson A."/>
            <person name="Spatafora J."/>
            <person name="Veneault-Fourrey C."/>
            <person name="Henrissat B."/>
            <person name="Grigoriev I."/>
            <person name="Martin F."/>
            <person name="Perotto S."/>
        </authorList>
    </citation>
    <scope>NUCLEOTIDE SEQUENCE [LARGE SCALE GENOMIC DNA]</scope>
    <source>
        <strain evidence="9 10">UAMH 7357</strain>
    </source>
</reference>
<dbReference type="InterPro" id="IPR020846">
    <property type="entry name" value="MFS_dom"/>
</dbReference>
<evidence type="ECO:0000256" key="7">
    <source>
        <dbReference type="SAM" id="Phobius"/>
    </source>
</evidence>
<keyword evidence="5 7" id="KW-0472">Membrane</keyword>
<sequence length="563" mass="60170">MDKKEHVDPGGFTTTAAESTKDFDVSGLSDPEKVSDDSTKPAEPAEATDAEFQYVTGVKLWLATAAVTLVCFLMMLDISIIVTAIPRITTDFHSLGDVGWYGSAYLLANCALQPSIGKIYSNFGSKLTFISFLGIFEFGSVICGVARSSTMLIVGRAIAGLGAAGITNGALTILAAIAPMHKRPGLMGIMMAVGQLGTGGGPLLGGALTQYVSWRWCFYINLPIGAASAILLFIIHIPDRLNKSENKKHTVLETLSKLDIGGFCLFAPCAIMFLMALEWGGIKYPWNSATIIGLFCGSAGIFAIFAVWEYRRGDKAMIPYSMLRKREVWSSCLVTALYFGSLLVYTYYLPIYFQAVKGVNPSPSGVFILPGILSHMLMSVVSGRLAVGKLGYYLPWIASSGAIVAVATGLISTFTPHTPTAKWVGYQMLAGFGRGCGMTMPIVAIQNFLPPAQIPVGISLVSFSQTFGGTLFLTFAQTIFSRSLVDGLKRFAPTVNAQAVINAGASGIRQVVKPDQVEGVVEAYNLGINRDFYLAAGASAATFVACWGMGWHSVKKKVVTQEA</sequence>